<evidence type="ECO:0000313" key="1">
    <source>
        <dbReference type="EMBL" id="AGS52348.1"/>
    </source>
</evidence>
<proteinExistence type="predicted"/>
<reference evidence="1" key="1">
    <citation type="submission" date="2012-03" db="EMBL/GenBank/DDBJ databases">
        <title>Functional metagenomics reveals considerable lignocellulase gene clusters in the gut microbiome of a wood-feeding higher termite.</title>
        <authorList>
            <person name="Liu N."/>
        </authorList>
    </citation>
    <scope>NUCLEOTIDE SEQUENCE</scope>
</reference>
<accession>A0A806JZ29</accession>
<organism evidence="1">
    <name type="scientific">uncultured bacterium contig00063</name>
    <dbReference type="NCBI Taxonomy" id="1181546"/>
    <lineage>
        <taxon>Bacteria</taxon>
        <taxon>environmental samples</taxon>
    </lineage>
</organism>
<protein>
    <submittedName>
        <fullName evidence="1">Uncharacterized protein</fullName>
    </submittedName>
</protein>
<dbReference type="EMBL" id="JQ844189">
    <property type="protein sequence ID" value="AGS52348.1"/>
    <property type="molecule type" value="Genomic_DNA"/>
</dbReference>
<dbReference type="AlphaFoldDB" id="A0A806JZ29"/>
<name>A0A806JZ29_9BACT</name>
<sequence length="49" mass="5345">MTNPEFPIGLNRLLQAEKSTADNSINVNVILSFSSLSPYSATVTVMFLL</sequence>